<proteinExistence type="predicted"/>
<dbReference type="AlphaFoldDB" id="A0A1H1Q8S9"/>
<evidence type="ECO:0000256" key="3">
    <source>
        <dbReference type="ARBA" id="ARBA00023163"/>
    </source>
</evidence>
<dbReference type="PANTHER" id="PTHR30204:SF67">
    <property type="entry name" value="HTH-TYPE TRANSCRIPTIONAL REGULATOR MLRA-RELATED"/>
    <property type="match status" value="1"/>
</dbReference>
<protein>
    <submittedName>
        <fullName evidence="5">B12 binding domain-containing protein</fullName>
    </submittedName>
</protein>
<organism evidence="5 6">
    <name type="scientific">Pseudomonas oryzae</name>
    <dbReference type="NCBI Taxonomy" id="1392877"/>
    <lineage>
        <taxon>Bacteria</taxon>
        <taxon>Pseudomonadati</taxon>
        <taxon>Pseudomonadota</taxon>
        <taxon>Gammaproteobacteria</taxon>
        <taxon>Pseudomonadales</taxon>
        <taxon>Pseudomonadaceae</taxon>
        <taxon>Pseudomonas</taxon>
    </lineage>
</organism>
<dbReference type="PANTHER" id="PTHR30204">
    <property type="entry name" value="REDOX-CYCLING DRUG-SENSING TRANSCRIPTIONAL ACTIVATOR SOXR"/>
    <property type="match status" value="1"/>
</dbReference>
<evidence type="ECO:0000256" key="2">
    <source>
        <dbReference type="ARBA" id="ARBA00023125"/>
    </source>
</evidence>
<dbReference type="SUPFAM" id="SSF46955">
    <property type="entry name" value="Putative DNA-binding domain"/>
    <property type="match status" value="1"/>
</dbReference>
<sequence>MTELTAAPSSASGLPSGEELFPIREVVRLTGVNPVTLRAWERRYGLIQPVRTEGGHRLYSQSDIEAIRSIIAWTERGVAVSKVGSLLARNHEDKAARPVEEGVSSGEWGEWQERLREAVRHFDEARLEQLYGQVFSTYPLAVVFQDVLMPLWQELQQPSGFGQASQWLFLDAFLRARVLQRLQFARAGARDCVLVAAIPEQSRELELLVTALLLGGDSNPVRVLGLGQPLEELPLVCQEVSPQALVLYSTQAPSAALLRQLARLVLTLDCPLALAGEASVLGEDSLAGSAIACLGNSGRLMQRRLAQFLVGHLDT</sequence>
<dbReference type="RefSeq" id="WP_090348154.1">
    <property type="nucleotide sequence ID" value="NZ_LT629751.1"/>
</dbReference>
<dbReference type="SMART" id="SM00422">
    <property type="entry name" value="HTH_MERR"/>
    <property type="match status" value="1"/>
</dbReference>
<dbReference type="InterPro" id="IPR047057">
    <property type="entry name" value="MerR_fam"/>
</dbReference>
<keyword evidence="1" id="KW-0805">Transcription regulation</keyword>
<evidence type="ECO:0000256" key="1">
    <source>
        <dbReference type="ARBA" id="ARBA00023015"/>
    </source>
</evidence>
<dbReference type="Gene3D" id="1.10.1660.10">
    <property type="match status" value="1"/>
</dbReference>
<dbReference type="PROSITE" id="PS50937">
    <property type="entry name" value="HTH_MERR_2"/>
    <property type="match status" value="1"/>
</dbReference>
<dbReference type="Gene3D" id="3.40.50.280">
    <property type="entry name" value="Cobalamin-binding domain"/>
    <property type="match status" value="1"/>
</dbReference>
<keyword evidence="3" id="KW-0804">Transcription</keyword>
<name>A0A1H1Q8S9_9PSED</name>
<feature type="domain" description="HTH merR-type" evidence="4">
    <location>
        <begin position="20"/>
        <end position="89"/>
    </location>
</feature>
<dbReference type="CDD" id="cd01104">
    <property type="entry name" value="HTH_MlrA-CarA"/>
    <property type="match status" value="1"/>
</dbReference>
<gene>
    <name evidence="5" type="ORF">SAMN05216221_1265</name>
</gene>
<dbReference type="Proteomes" id="UP000243359">
    <property type="component" value="Chromosome I"/>
</dbReference>
<dbReference type="Pfam" id="PF13411">
    <property type="entry name" value="MerR_1"/>
    <property type="match status" value="1"/>
</dbReference>
<dbReference type="STRING" id="1392877.SAMN05216221_1265"/>
<dbReference type="GO" id="GO:0003700">
    <property type="term" value="F:DNA-binding transcription factor activity"/>
    <property type="evidence" value="ECO:0007669"/>
    <property type="project" value="InterPro"/>
</dbReference>
<dbReference type="EMBL" id="LT629751">
    <property type="protein sequence ID" value="SDS19319.1"/>
    <property type="molecule type" value="Genomic_DNA"/>
</dbReference>
<keyword evidence="6" id="KW-1185">Reference proteome</keyword>
<evidence type="ECO:0000313" key="6">
    <source>
        <dbReference type="Proteomes" id="UP000243359"/>
    </source>
</evidence>
<dbReference type="OrthoDB" id="9800334at2"/>
<accession>A0A1H1Q8S9</accession>
<evidence type="ECO:0000313" key="5">
    <source>
        <dbReference type="EMBL" id="SDS19319.1"/>
    </source>
</evidence>
<reference evidence="6" key="1">
    <citation type="submission" date="2016-10" db="EMBL/GenBank/DDBJ databases">
        <authorList>
            <person name="Varghese N."/>
            <person name="Submissions S."/>
        </authorList>
    </citation>
    <scope>NUCLEOTIDE SEQUENCE [LARGE SCALE GENOMIC DNA]</scope>
    <source>
        <strain evidence="6">KCTC 32247</strain>
    </source>
</reference>
<evidence type="ECO:0000259" key="4">
    <source>
        <dbReference type="PROSITE" id="PS50937"/>
    </source>
</evidence>
<dbReference type="InterPro" id="IPR000551">
    <property type="entry name" value="MerR-type_HTH_dom"/>
</dbReference>
<dbReference type="InterPro" id="IPR009061">
    <property type="entry name" value="DNA-bd_dom_put_sf"/>
</dbReference>
<dbReference type="GO" id="GO:0003677">
    <property type="term" value="F:DNA binding"/>
    <property type="evidence" value="ECO:0007669"/>
    <property type="project" value="UniProtKB-KW"/>
</dbReference>
<keyword evidence="2" id="KW-0238">DNA-binding</keyword>